<evidence type="ECO:0000313" key="4">
    <source>
        <dbReference type="Proteomes" id="UP000502248"/>
    </source>
</evidence>
<dbReference type="KEGG" id="cheb:HH215_07475"/>
<dbReference type="EMBL" id="CP051680">
    <property type="protein sequence ID" value="QJD83026.1"/>
    <property type="molecule type" value="Genomic_DNA"/>
</dbReference>
<protein>
    <submittedName>
        <fullName evidence="3">MarR family transcriptional regulator</fullName>
    </submittedName>
</protein>
<dbReference type="SMART" id="SM00347">
    <property type="entry name" value="HTH_MARR"/>
    <property type="match status" value="1"/>
</dbReference>
<keyword evidence="1" id="KW-0238">DNA-binding</keyword>
<dbReference type="Gene3D" id="1.10.10.10">
    <property type="entry name" value="Winged helix-like DNA-binding domain superfamily/Winged helix DNA-binding domain"/>
    <property type="match status" value="1"/>
</dbReference>
<name>A0A7Z2VHA9_9BACL</name>
<evidence type="ECO:0000256" key="1">
    <source>
        <dbReference type="ARBA" id="ARBA00023125"/>
    </source>
</evidence>
<organism evidence="3 4">
    <name type="scientific">Cohnella herbarum</name>
    <dbReference type="NCBI Taxonomy" id="2728023"/>
    <lineage>
        <taxon>Bacteria</taxon>
        <taxon>Bacillati</taxon>
        <taxon>Bacillota</taxon>
        <taxon>Bacilli</taxon>
        <taxon>Bacillales</taxon>
        <taxon>Paenibacillaceae</taxon>
        <taxon>Cohnella</taxon>
    </lineage>
</organism>
<proteinExistence type="predicted"/>
<dbReference type="InterPro" id="IPR036390">
    <property type="entry name" value="WH_DNA-bd_sf"/>
</dbReference>
<accession>A0A7Z2VHA9</accession>
<dbReference type="Proteomes" id="UP000502248">
    <property type="component" value="Chromosome"/>
</dbReference>
<dbReference type="GO" id="GO:0006950">
    <property type="term" value="P:response to stress"/>
    <property type="evidence" value="ECO:0007669"/>
    <property type="project" value="TreeGrafter"/>
</dbReference>
<dbReference type="PANTHER" id="PTHR33164">
    <property type="entry name" value="TRANSCRIPTIONAL REGULATOR, MARR FAMILY"/>
    <property type="match status" value="1"/>
</dbReference>
<dbReference type="InterPro" id="IPR036388">
    <property type="entry name" value="WH-like_DNA-bd_sf"/>
</dbReference>
<dbReference type="SUPFAM" id="SSF46785">
    <property type="entry name" value="Winged helix' DNA-binding domain"/>
    <property type="match status" value="1"/>
</dbReference>
<evidence type="ECO:0000313" key="3">
    <source>
        <dbReference type="EMBL" id="QJD83026.1"/>
    </source>
</evidence>
<dbReference type="RefSeq" id="WP_169279323.1">
    <property type="nucleotide sequence ID" value="NZ_CP051680.1"/>
</dbReference>
<dbReference type="InterPro" id="IPR039422">
    <property type="entry name" value="MarR/SlyA-like"/>
</dbReference>
<dbReference type="PROSITE" id="PS50995">
    <property type="entry name" value="HTH_MARR_2"/>
    <property type="match status" value="1"/>
</dbReference>
<dbReference type="AlphaFoldDB" id="A0A7Z2VHA9"/>
<dbReference type="InterPro" id="IPR000835">
    <property type="entry name" value="HTH_MarR-typ"/>
</dbReference>
<sequence>MSSDQQDQPTEQQENFTLRMRGLGSRTVLYQQKVAASLGLYNNDYLSVDILREKGPITAGELSNLTGLSTGSITALIDRLEKNGFVRRQNDPNDRRKVIIVPLYENREEVSRTYEPLHAAMIRLASSYKEDELALITQFLDNASWVLEEQIIQLGSTTRGKSSS</sequence>
<dbReference type="GO" id="GO:0003677">
    <property type="term" value="F:DNA binding"/>
    <property type="evidence" value="ECO:0007669"/>
    <property type="project" value="UniProtKB-KW"/>
</dbReference>
<dbReference type="GO" id="GO:0003700">
    <property type="term" value="F:DNA-binding transcription factor activity"/>
    <property type="evidence" value="ECO:0007669"/>
    <property type="project" value="InterPro"/>
</dbReference>
<evidence type="ECO:0000259" key="2">
    <source>
        <dbReference type="PROSITE" id="PS50995"/>
    </source>
</evidence>
<feature type="domain" description="HTH marR-type" evidence="2">
    <location>
        <begin position="1"/>
        <end position="145"/>
    </location>
</feature>
<dbReference type="Pfam" id="PF01047">
    <property type="entry name" value="MarR"/>
    <property type="match status" value="1"/>
</dbReference>
<keyword evidence="4" id="KW-1185">Reference proteome</keyword>
<gene>
    <name evidence="3" type="ORF">HH215_07475</name>
</gene>
<dbReference type="PANTHER" id="PTHR33164:SF106">
    <property type="entry name" value="TRANSCRIPTIONAL REGULATORY PROTEIN"/>
    <property type="match status" value="1"/>
</dbReference>
<reference evidence="3 4" key="1">
    <citation type="submission" date="2020-04" db="EMBL/GenBank/DDBJ databases">
        <title>Genome sequencing of novel species.</title>
        <authorList>
            <person name="Heo J."/>
            <person name="Kim S.-J."/>
            <person name="Kim J.-S."/>
            <person name="Hong S.-B."/>
            <person name="Kwon S.-W."/>
        </authorList>
    </citation>
    <scope>NUCLEOTIDE SEQUENCE [LARGE SCALE GENOMIC DNA]</scope>
    <source>
        <strain evidence="3 4">MFER-1</strain>
    </source>
</reference>